<evidence type="ECO:0000256" key="1">
    <source>
        <dbReference type="ARBA" id="ARBA00006479"/>
    </source>
</evidence>
<dbReference type="CDD" id="cd23763">
    <property type="entry name" value="ASKHA_ATPase_ROK"/>
    <property type="match status" value="1"/>
</dbReference>
<name>E7G8S6_9FIRM</name>
<dbReference type="GO" id="GO:0008982">
    <property type="term" value="F:protein-N(PI)-phosphohistidine-sugar phosphotransferase activity"/>
    <property type="evidence" value="ECO:0007669"/>
    <property type="project" value="InterPro"/>
</dbReference>
<dbReference type="Pfam" id="PF02302">
    <property type="entry name" value="PTS_IIB"/>
    <property type="match status" value="1"/>
</dbReference>
<dbReference type="GO" id="GO:0016301">
    <property type="term" value="F:kinase activity"/>
    <property type="evidence" value="ECO:0007669"/>
    <property type="project" value="UniProtKB-KW"/>
</dbReference>
<gene>
    <name evidence="10" type="ORF">HMPREF9488_01164</name>
</gene>
<evidence type="ECO:0000313" key="10">
    <source>
        <dbReference type="EMBL" id="EFW05519.1"/>
    </source>
</evidence>
<evidence type="ECO:0000256" key="2">
    <source>
        <dbReference type="ARBA" id="ARBA00022448"/>
    </source>
</evidence>
<accession>E7G8S6</accession>
<dbReference type="InterPro" id="IPR051819">
    <property type="entry name" value="PTS_sugar-specific_EIIB"/>
</dbReference>
<dbReference type="HOGENOM" id="CLU_583569_0_0_9"/>
<dbReference type="InterPro" id="IPR000600">
    <property type="entry name" value="ROK"/>
</dbReference>
<dbReference type="SUPFAM" id="SSF52794">
    <property type="entry name" value="PTS system IIB component-like"/>
    <property type="match status" value="1"/>
</dbReference>
<evidence type="ECO:0000256" key="3">
    <source>
        <dbReference type="ARBA" id="ARBA00022553"/>
    </source>
</evidence>
<dbReference type="PANTHER" id="PTHR34581:SF2">
    <property type="entry name" value="PTS SYSTEM N,N'-DIACETYLCHITOBIOSE-SPECIFIC EIIB COMPONENT"/>
    <property type="match status" value="1"/>
</dbReference>
<keyword evidence="4" id="KW-0762">Sugar transport</keyword>
<protein>
    <recommendedName>
        <fullName evidence="9">PTS EIIB type-3 domain-containing protein</fullName>
    </recommendedName>
</protein>
<organism evidence="10 11">
    <name type="scientific">Coprobacillus cateniformis</name>
    <dbReference type="NCBI Taxonomy" id="100884"/>
    <lineage>
        <taxon>Bacteria</taxon>
        <taxon>Bacillati</taxon>
        <taxon>Bacillota</taxon>
        <taxon>Erysipelotrichia</taxon>
        <taxon>Erysipelotrichales</taxon>
        <taxon>Coprobacillaceae</taxon>
        <taxon>Coprobacillus</taxon>
    </lineage>
</organism>
<evidence type="ECO:0000256" key="8">
    <source>
        <dbReference type="PROSITE-ProRule" id="PRU00423"/>
    </source>
</evidence>
<dbReference type="InterPro" id="IPR003501">
    <property type="entry name" value="PTS_EIIB_2/3"/>
</dbReference>
<keyword evidence="6" id="KW-0598">Phosphotransferase system</keyword>
<dbReference type="Proteomes" id="UP000003157">
    <property type="component" value="Unassembled WGS sequence"/>
</dbReference>
<proteinExistence type="inferred from homology"/>
<evidence type="ECO:0000256" key="7">
    <source>
        <dbReference type="ARBA" id="ARBA00022777"/>
    </source>
</evidence>
<dbReference type="InterPro" id="IPR036095">
    <property type="entry name" value="PTS_EIIB-like_sf"/>
</dbReference>
<dbReference type="OrthoDB" id="6501901at2"/>
<sequence>MANETFDFKAWILKHSNDEYRMTLENDQLIMLRTDYGEASIQFTEIEENTIVEFKITFDKDHSVKFYLHFELNDENHAKQLYDEMVETLIGLKDQKTLKVLLSCSAGLTTSMFAENLNSVAEMLGLDYHFDAVSYLSLYEEVQNYDIVFIAPQIGYMYNRLKESLPDKLVLQIPTSLFASYDALGAIQFIQQEFKNIEKQQEEKAAECCVCCTQYEKRILSIAIMINGEQTRISYRLYDKCEIIDSHVIMKPSMNIYDLYDIIDTVLLKHSYIDVIGIATPGIVEDDKVFKEPNDGKIIDMKNDFEEKYNIQIFVYNNADAAAVGFVLEHPEYQNVIYHSQPFGFGVGGQGIVANGKVIRGKNGVAGEVKYFLRRMQLSDDVHKLAWTQQGTLELITKSLLPSLTVIGPEAVALYAPMTPDMNEVKNKLKSFISEEFLPEFYYIKEPISYMLSGITELCVDYLEKE</sequence>
<keyword evidence="11" id="KW-1185">Reference proteome</keyword>
<comment type="similarity">
    <text evidence="1">Belongs to the ROK (NagC/XylR) family.</text>
</comment>
<dbReference type="InterPro" id="IPR043129">
    <property type="entry name" value="ATPase_NBD"/>
</dbReference>
<comment type="caution">
    <text evidence="10">The sequence shown here is derived from an EMBL/GenBank/DDBJ whole genome shotgun (WGS) entry which is preliminary data.</text>
</comment>
<dbReference type="SUPFAM" id="SSF53067">
    <property type="entry name" value="Actin-like ATPase domain"/>
    <property type="match status" value="1"/>
</dbReference>
<keyword evidence="7" id="KW-0418">Kinase</keyword>
<dbReference type="Gene3D" id="3.30.420.40">
    <property type="match status" value="2"/>
</dbReference>
<dbReference type="InterPro" id="IPR013012">
    <property type="entry name" value="PTS_EIIB_3"/>
</dbReference>
<feature type="modified residue" description="Phosphocysteine; by EIIA" evidence="8">
    <location>
        <position position="104"/>
    </location>
</feature>
<dbReference type="PANTHER" id="PTHR34581">
    <property type="entry name" value="PTS SYSTEM N,N'-DIACETYLCHITOBIOSE-SPECIFIC EIIB COMPONENT"/>
    <property type="match status" value="1"/>
</dbReference>
<evidence type="ECO:0000256" key="5">
    <source>
        <dbReference type="ARBA" id="ARBA00022679"/>
    </source>
</evidence>
<reference evidence="10 11" key="1">
    <citation type="submission" date="2010-12" db="EMBL/GenBank/DDBJ databases">
        <title>The Genome Sequence of Coprobacillus sp. strain 29_1.</title>
        <authorList>
            <consortium name="The Broad Institute Genome Sequencing Platform"/>
            <person name="Earl A."/>
            <person name="Ward D."/>
            <person name="Feldgarden M."/>
            <person name="Gevers D."/>
            <person name="Daigneault M."/>
            <person name="Sibley C.D."/>
            <person name="White A."/>
            <person name="Strauss J."/>
            <person name="Allen-Vercoe E."/>
            <person name="Young S.K."/>
            <person name="Zeng Q."/>
            <person name="Gargeya S."/>
            <person name="Fitzgerald M."/>
            <person name="Haas B."/>
            <person name="Abouelleil A."/>
            <person name="Alvarado L."/>
            <person name="Arachchi H.M."/>
            <person name="Berlin A."/>
            <person name="Brown A."/>
            <person name="Chapman S.B."/>
            <person name="Chen Z."/>
            <person name="Dunbar C."/>
            <person name="Freedman E."/>
            <person name="Gearin G."/>
            <person name="Gellesch M."/>
            <person name="Goldberg J."/>
            <person name="Griggs A."/>
            <person name="Gujja S."/>
            <person name="Heilman E."/>
            <person name="Heiman D."/>
            <person name="Howarth C."/>
            <person name="Larson L."/>
            <person name="Lui A."/>
            <person name="MacDonald P.J.P."/>
            <person name="Mehta T."/>
            <person name="Montmayeur A."/>
            <person name="Murphy C."/>
            <person name="Neiman D."/>
            <person name="Pearson M."/>
            <person name="Priest M."/>
            <person name="Roberts A."/>
            <person name="Saif S."/>
            <person name="Shea T."/>
            <person name="Shenoy N."/>
            <person name="Sisk P."/>
            <person name="Stolte C."/>
            <person name="Sykes S."/>
            <person name="White J."/>
            <person name="Yandava C."/>
            <person name="Nusbaum C."/>
            <person name="Birren B."/>
        </authorList>
    </citation>
    <scope>NUCLEOTIDE SEQUENCE [LARGE SCALE GENOMIC DNA]</scope>
    <source>
        <strain evidence="10 11">29_1</strain>
    </source>
</reference>
<dbReference type="PROSITE" id="PS51100">
    <property type="entry name" value="PTS_EIIB_TYPE_3"/>
    <property type="match status" value="1"/>
</dbReference>
<evidence type="ECO:0000256" key="6">
    <source>
        <dbReference type="ARBA" id="ARBA00022683"/>
    </source>
</evidence>
<keyword evidence="5" id="KW-0808">Transferase</keyword>
<dbReference type="RefSeq" id="WP_008788280.1">
    <property type="nucleotide sequence ID" value="NZ_AKCB01000002.1"/>
</dbReference>
<keyword evidence="2" id="KW-0813">Transport</keyword>
<dbReference type="Gene3D" id="3.40.50.2300">
    <property type="match status" value="1"/>
</dbReference>
<feature type="domain" description="PTS EIIB type-3" evidence="9">
    <location>
        <begin position="97"/>
        <end position="203"/>
    </location>
</feature>
<dbReference type="EMBL" id="ADKX01000022">
    <property type="protein sequence ID" value="EFW05519.1"/>
    <property type="molecule type" value="Genomic_DNA"/>
</dbReference>
<evidence type="ECO:0000259" key="9">
    <source>
        <dbReference type="PROSITE" id="PS51100"/>
    </source>
</evidence>
<dbReference type="GeneID" id="78230806"/>
<dbReference type="eggNOG" id="COG1940">
    <property type="taxonomic scope" value="Bacteria"/>
</dbReference>
<evidence type="ECO:0000256" key="4">
    <source>
        <dbReference type="ARBA" id="ARBA00022597"/>
    </source>
</evidence>
<dbReference type="AlphaFoldDB" id="E7G8S6"/>
<dbReference type="Pfam" id="PF00480">
    <property type="entry name" value="ROK"/>
    <property type="match status" value="1"/>
</dbReference>
<evidence type="ECO:0000313" key="11">
    <source>
        <dbReference type="Proteomes" id="UP000003157"/>
    </source>
</evidence>
<keyword evidence="3" id="KW-0597">Phosphoprotein</keyword>
<dbReference type="STRING" id="100884.GCA_000269565_03007"/>
<dbReference type="GO" id="GO:0009401">
    <property type="term" value="P:phosphoenolpyruvate-dependent sugar phosphotransferase system"/>
    <property type="evidence" value="ECO:0007669"/>
    <property type="project" value="UniProtKB-KW"/>
</dbReference>